<keyword evidence="3" id="KW-1185">Reference proteome</keyword>
<dbReference type="Proteomes" id="UP000008793">
    <property type="component" value="Chromosome"/>
</dbReference>
<gene>
    <name evidence="2" type="ordered locus">EbC_16950</name>
</gene>
<dbReference type="SUPFAM" id="SSF55729">
    <property type="entry name" value="Acyl-CoA N-acyltransferases (Nat)"/>
    <property type="match status" value="1"/>
</dbReference>
<dbReference type="PANTHER" id="PTHR43451">
    <property type="entry name" value="ACETYLTRANSFERASE (GNAT) FAMILY PROTEIN"/>
    <property type="match status" value="1"/>
</dbReference>
<proteinExistence type="predicted"/>
<dbReference type="eggNOG" id="COG0456">
    <property type="taxonomic scope" value="Bacteria"/>
</dbReference>
<sequence>MAVRLAAVEEVEQLWNIRNQALRAGCKGVYSAEALRAWTPEQMPEGYRQAVLNNPFFVIDDPSKSFPVATGFLDLAENSIEAIFTLPAYWGKGYAAAIVTALKQEAIKRGIRKLTLSSTPNALSFYQKQGFTLVKETVYHSASAGALPCIDMVINI</sequence>
<protein>
    <submittedName>
        <fullName evidence="2">GCN5-related N-acetyltransferase</fullName>
    </submittedName>
</protein>
<evidence type="ECO:0000313" key="3">
    <source>
        <dbReference type="Proteomes" id="UP000008793"/>
    </source>
</evidence>
<keyword evidence="2" id="KW-0808">Transferase</keyword>
<dbReference type="AlphaFoldDB" id="D8MQW9"/>
<dbReference type="CDD" id="cd04301">
    <property type="entry name" value="NAT_SF"/>
    <property type="match status" value="1"/>
</dbReference>
<dbReference type="Gene3D" id="3.40.630.30">
    <property type="match status" value="1"/>
</dbReference>
<dbReference type="GO" id="GO:0016747">
    <property type="term" value="F:acyltransferase activity, transferring groups other than amino-acyl groups"/>
    <property type="evidence" value="ECO:0007669"/>
    <property type="project" value="InterPro"/>
</dbReference>
<dbReference type="Pfam" id="PF13673">
    <property type="entry name" value="Acetyltransf_10"/>
    <property type="match status" value="1"/>
</dbReference>
<dbReference type="EMBL" id="FP236843">
    <property type="protein sequence ID" value="CAX59226.1"/>
    <property type="molecule type" value="Genomic_DNA"/>
</dbReference>
<dbReference type="InterPro" id="IPR052564">
    <property type="entry name" value="N-acetyltrans/Recomb-assoc"/>
</dbReference>
<dbReference type="PROSITE" id="PS51186">
    <property type="entry name" value="GNAT"/>
    <property type="match status" value="1"/>
</dbReference>
<dbReference type="STRING" id="634500.EbC_16950"/>
<evidence type="ECO:0000259" key="1">
    <source>
        <dbReference type="PROSITE" id="PS51186"/>
    </source>
</evidence>
<organism evidence="3">
    <name type="scientific">Erwinia billingiae (strain Eb661)</name>
    <dbReference type="NCBI Taxonomy" id="634500"/>
    <lineage>
        <taxon>Bacteria</taxon>
        <taxon>Pseudomonadati</taxon>
        <taxon>Pseudomonadota</taxon>
        <taxon>Gammaproteobacteria</taxon>
        <taxon>Enterobacterales</taxon>
        <taxon>Erwiniaceae</taxon>
        <taxon>Erwinia</taxon>
    </lineage>
</organism>
<dbReference type="PANTHER" id="PTHR43451:SF1">
    <property type="entry name" value="ACETYLTRANSFERASE"/>
    <property type="match status" value="1"/>
</dbReference>
<dbReference type="InterPro" id="IPR000182">
    <property type="entry name" value="GNAT_dom"/>
</dbReference>
<reference evidence="2 3" key="1">
    <citation type="journal article" date="2010" name="BMC Genomics">
        <title>Genome comparison of the epiphytic bacteria Erwinia billingiae and E. tasmaniensis with the pear pathogen E. pyrifoliae.</title>
        <authorList>
            <person name="Kube M."/>
            <person name="Migdoll A.M."/>
            <person name="Gehring I."/>
            <person name="Heitmann K."/>
            <person name="Mayer Y."/>
            <person name="Kuhl H."/>
            <person name="Knaust F."/>
            <person name="Geider K."/>
            <person name="Reinhardt R."/>
        </authorList>
    </citation>
    <scope>NUCLEOTIDE SEQUENCE [LARGE SCALE GENOMIC DNA]</scope>
    <source>
        <strain evidence="2 3">Eb661</strain>
    </source>
</reference>
<dbReference type="InterPro" id="IPR016181">
    <property type="entry name" value="Acyl_CoA_acyltransferase"/>
</dbReference>
<dbReference type="GeneID" id="90511723"/>
<dbReference type="RefSeq" id="WP_013201719.1">
    <property type="nucleotide sequence ID" value="NC_014306.1"/>
</dbReference>
<accession>D8MQW9</accession>
<dbReference type="KEGG" id="ebi:EbC_16950"/>
<dbReference type="HOGENOM" id="CLU_087351_4_1_6"/>
<name>D8MQW9_ERWBE</name>
<evidence type="ECO:0000313" key="2">
    <source>
        <dbReference type="EMBL" id="CAX59226.1"/>
    </source>
</evidence>
<feature type="domain" description="N-acetyltransferase" evidence="1">
    <location>
        <begin position="1"/>
        <end position="156"/>
    </location>
</feature>